<dbReference type="InterPro" id="IPR029063">
    <property type="entry name" value="SAM-dependent_MTases_sf"/>
</dbReference>
<protein>
    <recommendedName>
        <fullName evidence="5">SAM-dependent MTase RsmB/NOP-type domain-containing protein</fullName>
    </recommendedName>
</protein>
<dbReference type="EMBL" id="LFWV01000018">
    <property type="protein sequence ID" value="KON31930.1"/>
    <property type="molecule type" value="Genomic_DNA"/>
</dbReference>
<dbReference type="CDD" id="cd02440">
    <property type="entry name" value="AdoMet_MTases"/>
    <property type="match status" value="1"/>
</dbReference>
<dbReference type="Proteomes" id="UP000054016">
    <property type="component" value="Unassembled WGS sequence"/>
</dbReference>
<reference evidence="7" key="1">
    <citation type="submission" date="2015-06" db="EMBL/GenBank/DDBJ databases">
        <title>New insights into the roles of widespread benthic archaea in carbon and nitrogen cycling.</title>
        <authorList>
            <person name="Lazar C.S."/>
            <person name="Baker B.J."/>
            <person name="Seitz K.W."/>
            <person name="Hyde A.S."/>
            <person name="Dick G.J."/>
            <person name="Hinrichs K.-U."/>
            <person name="Teske A.P."/>
        </authorList>
    </citation>
    <scope>NUCLEOTIDE SEQUENCE [LARGE SCALE GENOMIC DNA]</scope>
</reference>
<evidence type="ECO:0000313" key="7">
    <source>
        <dbReference type="Proteomes" id="UP000054016"/>
    </source>
</evidence>
<dbReference type="GO" id="GO:0008173">
    <property type="term" value="F:RNA methyltransferase activity"/>
    <property type="evidence" value="ECO:0007669"/>
    <property type="project" value="InterPro"/>
</dbReference>
<dbReference type="PRINTS" id="PR02008">
    <property type="entry name" value="RCMTFAMILY"/>
</dbReference>
<dbReference type="GO" id="GO:0003723">
    <property type="term" value="F:RNA binding"/>
    <property type="evidence" value="ECO:0007669"/>
    <property type="project" value="UniProtKB-KW"/>
</dbReference>
<evidence type="ECO:0000313" key="6">
    <source>
        <dbReference type="EMBL" id="KON31930.1"/>
    </source>
</evidence>
<dbReference type="GO" id="GO:0001510">
    <property type="term" value="P:RNA methylation"/>
    <property type="evidence" value="ECO:0007669"/>
    <property type="project" value="InterPro"/>
</dbReference>
<dbReference type="InterPro" id="IPR001678">
    <property type="entry name" value="MeTrfase_RsmB-F_NOP2_dom"/>
</dbReference>
<dbReference type="PROSITE" id="PS51686">
    <property type="entry name" value="SAM_MT_RSMB_NOP"/>
    <property type="match status" value="1"/>
</dbReference>
<dbReference type="InterPro" id="IPR035926">
    <property type="entry name" value="NusB-like_sf"/>
</dbReference>
<gene>
    <name evidence="6" type="ORF">AC478_01735</name>
</gene>
<sequence length="399" mass="45053">MLKDAWTIAIETLSWIELQKLSEHLALTKTVKQLDINNSNAVRYAYGLVIETVRRKNLIDKLVNSVMEPRKIDEFNMGVQAFLRLYIYQTRIAKHWTEINLKEAENIAKLGRAILGWKNLREVEPFLGFLLTCQLDSILKKSTSEEIIGLQTFHPTWFVKYCINLLGRSEATAFLEANVNPPPTYVRLNTLKAPEEPILEKLSAEGIRLEKIEALKHVYKVVDAKQSLTDAESFREGLFYIQDKSSCFAAETADPKPEMAVLDVCAAPGAKTTYLAQLMQNRGSIFSVDYSARRLQAWRQEVTRMGVKIAYPILADSCVSLPFGLEADVVVLDPPCTSTGVFAKQPSAKWRLTPKSIKKMAEVQWRMINNCAEKVKAGGALTYSTCSITVEENEIIIER</sequence>
<keyword evidence="2" id="KW-0808">Transferase</keyword>
<evidence type="ECO:0000256" key="1">
    <source>
        <dbReference type="ARBA" id="ARBA00022603"/>
    </source>
</evidence>
<dbReference type="Gene3D" id="3.40.50.150">
    <property type="entry name" value="Vaccinia Virus protein VP39"/>
    <property type="match status" value="1"/>
</dbReference>
<dbReference type="Pfam" id="PF22458">
    <property type="entry name" value="RsmF-B_ferredox"/>
    <property type="match status" value="1"/>
</dbReference>
<dbReference type="InterPro" id="IPR054728">
    <property type="entry name" value="RsmB-like_ferredoxin"/>
</dbReference>
<evidence type="ECO:0000256" key="3">
    <source>
        <dbReference type="ARBA" id="ARBA00022691"/>
    </source>
</evidence>
<keyword evidence="3" id="KW-0949">S-adenosyl-L-methionine</keyword>
<feature type="non-terminal residue" evidence="6">
    <location>
        <position position="399"/>
    </location>
</feature>
<dbReference type="InterPro" id="IPR023267">
    <property type="entry name" value="RCMT"/>
</dbReference>
<evidence type="ECO:0000256" key="4">
    <source>
        <dbReference type="ARBA" id="ARBA00022884"/>
    </source>
</evidence>
<name>A0A0M0BUA5_9ARCH</name>
<feature type="domain" description="SAM-dependent MTase RsmB/NOP-type" evidence="5">
    <location>
        <begin position="174"/>
        <end position="399"/>
    </location>
</feature>
<organism evidence="6 7">
    <name type="scientific">miscellaneous Crenarchaeota group-1 archaeon SG8-32-3</name>
    <dbReference type="NCBI Taxonomy" id="1685125"/>
    <lineage>
        <taxon>Archaea</taxon>
        <taxon>Candidatus Bathyarchaeota</taxon>
        <taxon>MCG-1</taxon>
    </lineage>
</organism>
<dbReference type="InterPro" id="IPR049560">
    <property type="entry name" value="MeTrfase_RsmB-F_NOP2_cat"/>
</dbReference>
<dbReference type="SUPFAM" id="SSF48013">
    <property type="entry name" value="NusB-like"/>
    <property type="match status" value="1"/>
</dbReference>
<proteinExistence type="predicted"/>
<dbReference type="PANTHER" id="PTHR22807">
    <property type="entry name" value="NOP2 YEAST -RELATED NOL1/NOP2/FMU SUN DOMAIN-CONTAINING"/>
    <property type="match status" value="1"/>
</dbReference>
<keyword evidence="1" id="KW-0489">Methyltransferase</keyword>
<keyword evidence="4" id="KW-0694">RNA-binding</keyword>
<evidence type="ECO:0000259" key="5">
    <source>
        <dbReference type="PROSITE" id="PS51686"/>
    </source>
</evidence>
<accession>A0A0M0BUA5</accession>
<dbReference type="PANTHER" id="PTHR22807:SF70">
    <property type="entry name" value="TRNA_RRNA CYTOSINE-C5-METHYLASE, NOL1_NOP2_SUN FAMILY, FUSED TO N-TERMINAL NUSB REGULATOR DOMAIN"/>
    <property type="match status" value="1"/>
</dbReference>
<comment type="caution">
    <text evidence="6">The sequence shown here is derived from an EMBL/GenBank/DDBJ whole genome shotgun (WGS) entry which is preliminary data.</text>
</comment>
<evidence type="ECO:0000256" key="2">
    <source>
        <dbReference type="ARBA" id="ARBA00022679"/>
    </source>
</evidence>
<dbReference type="Gene3D" id="1.10.940.10">
    <property type="entry name" value="NusB-like"/>
    <property type="match status" value="1"/>
</dbReference>
<dbReference type="AlphaFoldDB" id="A0A0M0BUA5"/>
<dbReference type="SUPFAM" id="SSF53335">
    <property type="entry name" value="S-adenosyl-L-methionine-dependent methyltransferases"/>
    <property type="match status" value="1"/>
</dbReference>
<dbReference type="Pfam" id="PF01189">
    <property type="entry name" value="Methyltr_RsmB-F"/>
    <property type="match status" value="1"/>
</dbReference>
<dbReference type="Gene3D" id="3.30.70.1170">
    <property type="entry name" value="Sun protein, domain 3"/>
    <property type="match status" value="1"/>
</dbReference>